<organism evidence="1">
    <name type="scientific">Lygus hesperus</name>
    <name type="common">Western plant bug</name>
    <dbReference type="NCBI Taxonomy" id="30085"/>
    <lineage>
        <taxon>Eukaryota</taxon>
        <taxon>Metazoa</taxon>
        <taxon>Ecdysozoa</taxon>
        <taxon>Arthropoda</taxon>
        <taxon>Hexapoda</taxon>
        <taxon>Insecta</taxon>
        <taxon>Pterygota</taxon>
        <taxon>Neoptera</taxon>
        <taxon>Paraneoptera</taxon>
        <taxon>Hemiptera</taxon>
        <taxon>Heteroptera</taxon>
        <taxon>Panheteroptera</taxon>
        <taxon>Cimicomorpha</taxon>
        <taxon>Miridae</taxon>
        <taxon>Mirini</taxon>
        <taxon>Lygus</taxon>
    </lineage>
</organism>
<sequence>MKKGWCSDNNKKEEKDMCKEKEKRIEMNEMNKVYEERIGYEKNTCVDDVLDSISVSKTVSKTVLKELQTSTLTLGKVKENSKEKVVSSKIIESTILPKVSTMKSKTMIQSSQDEIVSTQQMMLEKQ</sequence>
<proteinExistence type="predicted"/>
<accession>A0A0A9XCB9</accession>
<gene>
    <name evidence="1" type="primary">pcx_0</name>
    <name evidence="1" type="ORF">CM83_5129</name>
</gene>
<dbReference type="AlphaFoldDB" id="A0A0A9XCB9"/>
<protein>
    <submittedName>
        <fullName evidence="1">Protein pecanex</fullName>
    </submittedName>
</protein>
<name>A0A0A9XCB9_LYGHE</name>
<reference evidence="1" key="1">
    <citation type="journal article" date="2014" name="PLoS ONE">
        <title>Transcriptome-Based Identification of ABC Transporters in the Western Tarnished Plant Bug Lygus hesperus.</title>
        <authorList>
            <person name="Hull J.J."/>
            <person name="Chaney K."/>
            <person name="Geib S.M."/>
            <person name="Fabrick J.A."/>
            <person name="Brent C.S."/>
            <person name="Walsh D."/>
            <person name="Lavine L.C."/>
        </authorList>
    </citation>
    <scope>NUCLEOTIDE SEQUENCE</scope>
</reference>
<evidence type="ECO:0000313" key="1">
    <source>
        <dbReference type="EMBL" id="JAG17291.1"/>
    </source>
</evidence>
<dbReference type="EMBL" id="GBHO01026313">
    <property type="protein sequence ID" value="JAG17291.1"/>
    <property type="molecule type" value="Transcribed_RNA"/>
</dbReference>
<reference evidence="1" key="2">
    <citation type="submission" date="2014-07" db="EMBL/GenBank/DDBJ databases">
        <authorList>
            <person name="Hull J."/>
        </authorList>
    </citation>
    <scope>NUCLEOTIDE SEQUENCE</scope>
</reference>